<keyword evidence="2" id="KW-0378">Hydrolase</keyword>
<sequence>NLVNSPSNNPGATSEPSNGLAAEAETVSATVGADATNPASQHPSAASQPGSSNAAATDVEMAGSNLEPETNRANVAEDDGVWKPFETEAEENIGSDEDGNTRPNICSQDYSNRQYQDPDIDLVARVAQATDNIVVDTGHTFWDQWRTDFLHWAFPFSLPAPVGGPDFPQAPRPRRGPSAARFNPLTHLKHLAGRVESSIRNSWDLVPGLRRITFKWHSVWGGSLWRRWQHNRHKLEAVPQSEWVQAAQRLYNKLQSGTYLSADGLARPIAYDARKLHFAKGLTAPEKQLLDDIRNMQTSMPGSIEVRRRIGRFLFGARVEFGEPLFITVSPSTRHNGLTLRLSRYRQKDPGSTPWSGQDQPP</sequence>
<keyword evidence="2" id="KW-0547">Nucleotide-binding</keyword>
<feature type="non-terminal residue" evidence="2">
    <location>
        <position position="362"/>
    </location>
</feature>
<name>A0ABP0PE64_9DINO</name>
<organism evidence="2 3">
    <name type="scientific">Durusdinium trenchii</name>
    <dbReference type="NCBI Taxonomy" id="1381693"/>
    <lineage>
        <taxon>Eukaryota</taxon>
        <taxon>Sar</taxon>
        <taxon>Alveolata</taxon>
        <taxon>Dinophyceae</taxon>
        <taxon>Suessiales</taxon>
        <taxon>Symbiodiniaceae</taxon>
        <taxon>Durusdinium</taxon>
    </lineage>
</organism>
<dbReference type="EMBL" id="CAXAMM010035169">
    <property type="protein sequence ID" value="CAK9073898.1"/>
    <property type="molecule type" value="Genomic_DNA"/>
</dbReference>
<evidence type="ECO:0000313" key="2">
    <source>
        <dbReference type="EMBL" id="CAK9073898.1"/>
    </source>
</evidence>
<keyword evidence="2" id="KW-0067">ATP-binding</keyword>
<feature type="compositionally biased region" description="Polar residues" evidence="1">
    <location>
        <begin position="37"/>
        <end position="55"/>
    </location>
</feature>
<feature type="compositionally biased region" description="Polar residues" evidence="1">
    <location>
        <begin position="1"/>
        <end position="17"/>
    </location>
</feature>
<proteinExistence type="predicted"/>
<keyword evidence="2" id="KW-0347">Helicase</keyword>
<accession>A0ABP0PE64</accession>
<evidence type="ECO:0000313" key="3">
    <source>
        <dbReference type="Proteomes" id="UP001642464"/>
    </source>
</evidence>
<reference evidence="2 3" key="1">
    <citation type="submission" date="2024-02" db="EMBL/GenBank/DDBJ databases">
        <authorList>
            <person name="Chen Y."/>
            <person name="Shah S."/>
            <person name="Dougan E. K."/>
            <person name="Thang M."/>
            <person name="Chan C."/>
        </authorList>
    </citation>
    <scope>NUCLEOTIDE SEQUENCE [LARGE SCALE GENOMIC DNA]</scope>
</reference>
<feature type="region of interest" description="Disordered" evidence="1">
    <location>
        <begin position="1"/>
        <end position="111"/>
    </location>
</feature>
<evidence type="ECO:0000256" key="1">
    <source>
        <dbReference type="SAM" id="MobiDB-lite"/>
    </source>
</evidence>
<gene>
    <name evidence="2" type="ORF">SCF082_LOCUS36079</name>
</gene>
<dbReference type="GO" id="GO:0004386">
    <property type="term" value="F:helicase activity"/>
    <property type="evidence" value="ECO:0007669"/>
    <property type="project" value="UniProtKB-KW"/>
</dbReference>
<dbReference type="Proteomes" id="UP001642464">
    <property type="component" value="Unassembled WGS sequence"/>
</dbReference>
<protein>
    <submittedName>
        <fullName evidence="2">ATP-dependent DNA helicase</fullName>
    </submittedName>
</protein>
<comment type="caution">
    <text evidence="2">The sequence shown here is derived from an EMBL/GenBank/DDBJ whole genome shotgun (WGS) entry which is preliminary data.</text>
</comment>
<feature type="compositionally biased region" description="Polar residues" evidence="1">
    <location>
        <begin position="353"/>
        <end position="362"/>
    </location>
</feature>
<feature type="region of interest" description="Disordered" evidence="1">
    <location>
        <begin position="340"/>
        <end position="362"/>
    </location>
</feature>
<feature type="compositionally biased region" description="Polar residues" evidence="1">
    <location>
        <begin position="101"/>
        <end position="111"/>
    </location>
</feature>
<feature type="non-terminal residue" evidence="2">
    <location>
        <position position="1"/>
    </location>
</feature>
<feature type="compositionally biased region" description="Acidic residues" evidence="1">
    <location>
        <begin position="87"/>
        <end position="98"/>
    </location>
</feature>
<keyword evidence="3" id="KW-1185">Reference proteome</keyword>